<dbReference type="Proteomes" id="UP001289374">
    <property type="component" value="Unassembled WGS sequence"/>
</dbReference>
<dbReference type="InterPro" id="IPR001128">
    <property type="entry name" value="Cyt_P450"/>
</dbReference>
<organism evidence="6 7">
    <name type="scientific">Sesamum angolense</name>
    <dbReference type="NCBI Taxonomy" id="2727404"/>
    <lineage>
        <taxon>Eukaryota</taxon>
        <taxon>Viridiplantae</taxon>
        <taxon>Streptophyta</taxon>
        <taxon>Embryophyta</taxon>
        <taxon>Tracheophyta</taxon>
        <taxon>Spermatophyta</taxon>
        <taxon>Magnoliopsida</taxon>
        <taxon>eudicotyledons</taxon>
        <taxon>Gunneridae</taxon>
        <taxon>Pentapetalae</taxon>
        <taxon>asterids</taxon>
        <taxon>lamiids</taxon>
        <taxon>Lamiales</taxon>
        <taxon>Pedaliaceae</taxon>
        <taxon>Sesamum</taxon>
    </lineage>
</organism>
<sequence>MDDMAEVVFSRHILPERVWKLQRWLRIGKEKKTAEVCNILNQTVADYVSKNQELTAKKQENGDDFDVLKFYLAEATAKGSRKHTETGFLAANVTINLNFPPRKHFLPNAEELSKLVYLHCALCESLRLFPTTPVIIREPIQEDVLPSGHKVDQTTKVILCSYAMGRMPEIWGEDCKEFRPERWILQGKGGIKHVGTNSFPGFGSGPWACPGKELAFTRMKAVAATILHNFNVEVLEEQTVCPGVSAALTVKHGLKATVSSRWSI</sequence>
<name>A0AAE1WIF7_9LAMI</name>
<dbReference type="EMBL" id="JACGWL010000010">
    <property type="protein sequence ID" value="KAK4393762.1"/>
    <property type="molecule type" value="Genomic_DNA"/>
</dbReference>
<dbReference type="AlphaFoldDB" id="A0AAE1WIF7"/>
<comment type="similarity">
    <text evidence="2">Belongs to the cytochrome P450 family.</text>
</comment>
<evidence type="ECO:0000256" key="5">
    <source>
        <dbReference type="ARBA" id="ARBA00023004"/>
    </source>
</evidence>
<evidence type="ECO:0000313" key="6">
    <source>
        <dbReference type="EMBL" id="KAK4393762.1"/>
    </source>
</evidence>
<proteinExistence type="inferred from homology"/>
<accession>A0AAE1WIF7</accession>
<reference evidence="6" key="1">
    <citation type="submission" date="2020-06" db="EMBL/GenBank/DDBJ databases">
        <authorList>
            <person name="Li T."/>
            <person name="Hu X."/>
            <person name="Zhang T."/>
            <person name="Song X."/>
            <person name="Zhang H."/>
            <person name="Dai N."/>
            <person name="Sheng W."/>
            <person name="Hou X."/>
            <person name="Wei L."/>
        </authorList>
    </citation>
    <scope>NUCLEOTIDE SEQUENCE</scope>
    <source>
        <strain evidence="6">K16</strain>
        <tissue evidence="6">Leaf</tissue>
    </source>
</reference>
<reference evidence="6" key="2">
    <citation type="journal article" date="2024" name="Plant">
        <title>Genomic evolution and insights into agronomic trait innovations of Sesamum species.</title>
        <authorList>
            <person name="Miao H."/>
            <person name="Wang L."/>
            <person name="Qu L."/>
            <person name="Liu H."/>
            <person name="Sun Y."/>
            <person name="Le M."/>
            <person name="Wang Q."/>
            <person name="Wei S."/>
            <person name="Zheng Y."/>
            <person name="Lin W."/>
            <person name="Duan Y."/>
            <person name="Cao H."/>
            <person name="Xiong S."/>
            <person name="Wang X."/>
            <person name="Wei L."/>
            <person name="Li C."/>
            <person name="Ma Q."/>
            <person name="Ju M."/>
            <person name="Zhao R."/>
            <person name="Li G."/>
            <person name="Mu C."/>
            <person name="Tian Q."/>
            <person name="Mei H."/>
            <person name="Zhang T."/>
            <person name="Gao T."/>
            <person name="Zhang H."/>
        </authorList>
    </citation>
    <scope>NUCLEOTIDE SEQUENCE</scope>
    <source>
        <strain evidence="6">K16</strain>
    </source>
</reference>
<dbReference type="SUPFAM" id="SSF48264">
    <property type="entry name" value="Cytochrome P450"/>
    <property type="match status" value="1"/>
</dbReference>
<dbReference type="PANTHER" id="PTHR24296">
    <property type="entry name" value="CYTOCHROME P450"/>
    <property type="match status" value="1"/>
</dbReference>
<protein>
    <submittedName>
        <fullName evidence="6">Alkane hydroxylase MAH1</fullName>
    </submittedName>
</protein>
<keyword evidence="5" id="KW-0408">Iron</keyword>
<dbReference type="Pfam" id="PF00067">
    <property type="entry name" value="p450"/>
    <property type="match status" value="1"/>
</dbReference>
<dbReference type="GO" id="GO:0020037">
    <property type="term" value="F:heme binding"/>
    <property type="evidence" value="ECO:0007669"/>
    <property type="project" value="InterPro"/>
</dbReference>
<evidence type="ECO:0000256" key="1">
    <source>
        <dbReference type="ARBA" id="ARBA00001971"/>
    </source>
</evidence>
<evidence type="ECO:0000256" key="3">
    <source>
        <dbReference type="ARBA" id="ARBA00022723"/>
    </source>
</evidence>
<dbReference type="InterPro" id="IPR036396">
    <property type="entry name" value="Cyt_P450_sf"/>
</dbReference>
<dbReference type="GO" id="GO:0004497">
    <property type="term" value="F:monooxygenase activity"/>
    <property type="evidence" value="ECO:0007669"/>
    <property type="project" value="InterPro"/>
</dbReference>
<evidence type="ECO:0000256" key="2">
    <source>
        <dbReference type="ARBA" id="ARBA00010617"/>
    </source>
</evidence>
<dbReference type="Gene3D" id="1.10.630.10">
    <property type="entry name" value="Cytochrome P450"/>
    <property type="match status" value="1"/>
</dbReference>
<comment type="cofactor">
    <cofactor evidence="1">
        <name>heme</name>
        <dbReference type="ChEBI" id="CHEBI:30413"/>
    </cofactor>
</comment>
<keyword evidence="3" id="KW-0479">Metal-binding</keyword>
<evidence type="ECO:0000313" key="7">
    <source>
        <dbReference type="Proteomes" id="UP001289374"/>
    </source>
</evidence>
<keyword evidence="4" id="KW-0560">Oxidoreductase</keyword>
<dbReference type="GO" id="GO:0005506">
    <property type="term" value="F:iron ion binding"/>
    <property type="evidence" value="ECO:0007669"/>
    <property type="project" value="InterPro"/>
</dbReference>
<gene>
    <name evidence="6" type="ORF">Sango_1847000</name>
</gene>
<evidence type="ECO:0000256" key="4">
    <source>
        <dbReference type="ARBA" id="ARBA00023002"/>
    </source>
</evidence>
<comment type="caution">
    <text evidence="6">The sequence shown here is derived from an EMBL/GenBank/DDBJ whole genome shotgun (WGS) entry which is preliminary data.</text>
</comment>
<keyword evidence="7" id="KW-1185">Reference proteome</keyword>
<dbReference type="GO" id="GO:0016705">
    <property type="term" value="F:oxidoreductase activity, acting on paired donors, with incorporation or reduction of molecular oxygen"/>
    <property type="evidence" value="ECO:0007669"/>
    <property type="project" value="InterPro"/>
</dbReference>